<name>A0ABT1ZUH4_9BURK</name>
<evidence type="ECO:0000313" key="3">
    <source>
        <dbReference type="Proteomes" id="UP001204151"/>
    </source>
</evidence>
<protein>
    <submittedName>
        <fullName evidence="2">Uncharacterized protein</fullName>
    </submittedName>
</protein>
<feature type="region of interest" description="Disordered" evidence="1">
    <location>
        <begin position="323"/>
        <end position="347"/>
    </location>
</feature>
<dbReference type="RefSeq" id="WP_258818158.1">
    <property type="nucleotide sequence ID" value="NZ_JANUGW010000014.1"/>
</dbReference>
<evidence type="ECO:0000313" key="2">
    <source>
        <dbReference type="EMBL" id="MCS0583573.1"/>
    </source>
</evidence>
<comment type="caution">
    <text evidence="2">The sequence shown here is derived from an EMBL/GenBank/DDBJ whole genome shotgun (WGS) entry which is preliminary data.</text>
</comment>
<reference evidence="2 3" key="1">
    <citation type="submission" date="2022-08" db="EMBL/GenBank/DDBJ databases">
        <title>Reclassification of Massilia species as members of the genera Telluria, Duganella, Pseudoduganella, Mokoshia gen. nov. and Zemynaea gen. nov. using orthogonal and non-orthogonal genome-based approaches.</title>
        <authorList>
            <person name="Bowman J.P."/>
        </authorList>
    </citation>
    <scope>NUCLEOTIDE SEQUENCE [LARGE SCALE GENOMIC DNA]</scope>
    <source>
        <strain evidence="2 3">JCM 31316</strain>
    </source>
</reference>
<accession>A0ABT1ZUH4</accession>
<proteinExistence type="predicted"/>
<evidence type="ECO:0000256" key="1">
    <source>
        <dbReference type="SAM" id="MobiDB-lite"/>
    </source>
</evidence>
<keyword evidence="3" id="KW-1185">Reference proteome</keyword>
<dbReference type="Proteomes" id="UP001204151">
    <property type="component" value="Unassembled WGS sequence"/>
</dbReference>
<sequence>MAAILNIIDTLCEQVQGQKTNKPAPAFFRQHIFHAILDYCSRGEPCENRIDMMHRFDQFEKCVASIKRRESRQIQHWLDAIHGRELNLATDLARIGMSSLYYPALALHDYFKGNHETALHHLDISLNHFSNLFDQGFGEAIFGMVEQNLNKVRVLVAAKRNKAAIDETLDLLDFLYADRGGAKYKHEKLAAHCEADKHDSLVAHYLDELLIKFITSEDGNLVGTLLTQLYERCDSWAPGNVKNALSLLQRCRFASDGGGNIALSEYPLSFRSLPFSLQYVLALTLISRSECELNATQKSILINFLSLSSTYKRVAKTRWYGDTVEPKQTSTREPKLGSSPPPDSIGRVIPERISASLGMAC</sequence>
<gene>
    <name evidence="2" type="ORF">NX784_18435</name>
</gene>
<organism evidence="2 3">
    <name type="scientific">Massilia pinisoli</name>
    <dbReference type="NCBI Taxonomy" id="1772194"/>
    <lineage>
        <taxon>Bacteria</taxon>
        <taxon>Pseudomonadati</taxon>
        <taxon>Pseudomonadota</taxon>
        <taxon>Betaproteobacteria</taxon>
        <taxon>Burkholderiales</taxon>
        <taxon>Oxalobacteraceae</taxon>
        <taxon>Telluria group</taxon>
        <taxon>Massilia</taxon>
    </lineage>
</organism>
<dbReference type="EMBL" id="JANUGW010000014">
    <property type="protein sequence ID" value="MCS0583573.1"/>
    <property type="molecule type" value="Genomic_DNA"/>
</dbReference>